<dbReference type="Pfam" id="PF12804">
    <property type="entry name" value="NTP_transf_3"/>
    <property type="match status" value="1"/>
</dbReference>
<dbReference type="Gene3D" id="3.90.550.10">
    <property type="entry name" value="Spore Coat Polysaccharide Biosynthesis Protein SpsA, Chain A"/>
    <property type="match status" value="1"/>
</dbReference>
<dbReference type="GO" id="GO:0016740">
    <property type="term" value="F:transferase activity"/>
    <property type="evidence" value="ECO:0007669"/>
    <property type="project" value="UniProtKB-KW"/>
</dbReference>
<sequence length="248" mass="26015">MPENTAHDTATPDAAAQPHAAIVLAGGRASRLDGADKASIQIDGRMLLDHALAAVVGCAPVIVVGPPHLATTPGRTAMTLVREDPPFTGPVAAIDAALKALEVDTVLARGNCAGTRAKFENRPCASTFPSSRHPRRAPNQPDETWLLACDLPRAAEVVATLSAAIPPDFDAAVLVDAAGRRQWLAGRYRTASLRSAVGALPDTAGASMRQLLANIRVHDVPDESGASTDLDTWTAIDDYRSKREDTHG</sequence>
<dbReference type="InterPro" id="IPR029044">
    <property type="entry name" value="Nucleotide-diphossugar_trans"/>
</dbReference>
<gene>
    <name evidence="3" type="ORF">HCR76_11865</name>
</gene>
<feature type="domain" description="MobA-like NTP transferase" evidence="2">
    <location>
        <begin position="21"/>
        <end position="213"/>
    </location>
</feature>
<dbReference type="Proteomes" id="UP000662814">
    <property type="component" value="Chromosome"/>
</dbReference>
<organism evidence="3 4">
    <name type="scientific">Paramicrobacterium chengjingii</name>
    <dbReference type="NCBI Taxonomy" id="2769067"/>
    <lineage>
        <taxon>Bacteria</taxon>
        <taxon>Bacillati</taxon>
        <taxon>Actinomycetota</taxon>
        <taxon>Actinomycetes</taxon>
        <taxon>Micrococcales</taxon>
        <taxon>Microbacteriaceae</taxon>
        <taxon>Paramicrobacterium</taxon>
    </lineage>
</organism>
<dbReference type="InterPro" id="IPR025877">
    <property type="entry name" value="MobA-like_NTP_Trfase"/>
</dbReference>
<proteinExistence type="predicted"/>
<dbReference type="RefSeq" id="WP_166990620.1">
    <property type="nucleotide sequence ID" value="NZ_CP061169.1"/>
</dbReference>
<keyword evidence="1 3" id="KW-0808">Transferase</keyword>
<dbReference type="PANTHER" id="PTHR19136:SF81">
    <property type="entry name" value="MOLYBDENUM COFACTOR GUANYLYLTRANSFERASE"/>
    <property type="match status" value="1"/>
</dbReference>
<evidence type="ECO:0000313" key="3">
    <source>
        <dbReference type="EMBL" id="QPZ37527.1"/>
    </source>
</evidence>
<keyword evidence="4" id="KW-1185">Reference proteome</keyword>
<accession>A0ABX6YFH5</accession>
<dbReference type="SUPFAM" id="SSF53448">
    <property type="entry name" value="Nucleotide-diphospho-sugar transferases"/>
    <property type="match status" value="1"/>
</dbReference>
<evidence type="ECO:0000259" key="2">
    <source>
        <dbReference type="Pfam" id="PF12804"/>
    </source>
</evidence>
<protein>
    <submittedName>
        <fullName evidence="3">NTP transferase domain-containing protein</fullName>
    </submittedName>
</protein>
<evidence type="ECO:0000256" key="1">
    <source>
        <dbReference type="ARBA" id="ARBA00022679"/>
    </source>
</evidence>
<name>A0ABX6YFH5_9MICO</name>
<evidence type="ECO:0000313" key="4">
    <source>
        <dbReference type="Proteomes" id="UP000662814"/>
    </source>
</evidence>
<dbReference type="EMBL" id="CP061169">
    <property type="protein sequence ID" value="QPZ37527.1"/>
    <property type="molecule type" value="Genomic_DNA"/>
</dbReference>
<reference evidence="3 4" key="1">
    <citation type="submission" date="2020-12" db="EMBL/GenBank/DDBJ databases">
        <title>Microbacterium sp. HY060.</title>
        <authorList>
            <person name="Zhou J."/>
        </authorList>
    </citation>
    <scope>NUCLEOTIDE SEQUENCE [LARGE SCALE GENOMIC DNA]</scope>
    <source>
        <strain evidence="3 4">HY60</strain>
    </source>
</reference>
<dbReference type="PANTHER" id="PTHR19136">
    <property type="entry name" value="MOLYBDENUM COFACTOR GUANYLYLTRANSFERASE"/>
    <property type="match status" value="1"/>
</dbReference>